<feature type="repeat" description="RCC1" evidence="1">
    <location>
        <begin position="280"/>
        <end position="317"/>
    </location>
</feature>
<dbReference type="EMBL" id="JAADJZ010000010">
    <property type="protein sequence ID" value="KAF2872172.1"/>
    <property type="molecule type" value="Genomic_DNA"/>
</dbReference>
<accession>A0A7C8IAA9</accession>
<dbReference type="PANTHER" id="PTHR45982:SF5">
    <property type="entry name" value="RCC DOMAIN-CONTAINING PROTEIN ATS1"/>
    <property type="match status" value="1"/>
</dbReference>
<protein>
    <submittedName>
        <fullName evidence="2">Regulator of chromosome condensation 1/beta-lactamase-inhibitor protein II</fullName>
    </submittedName>
</protein>
<dbReference type="InterPro" id="IPR000408">
    <property type="entry name" value="Reg_chr_condens"/>
</dbReference>
<keyword evidence="3" id="KW-1185">Reference proteome</keyword>
<dbReference type="InterPro" id="IPR009091">
    <property type="entry name" value="RCC1/BLIP-II"/>
</dbReference>
<evidence type="ECO:0000313" key="2">
    <source>
        <dbReference type="EMBL" id="KAF2872172.1"/>
    </source>
</evidence>
<dbReference type="SUPFAM" id="SSF50985">
    <property type="entry name" value="RCC1/BLIP-II"/>
    <property type="match status" value="1"/>
</dbReference>
<dbReference type="PANTHER" id="PTHR45982">
    <property type="entry name" value="REGULATOR OF CHROMOSOME CONDENSATION"/>
    <property type="match status" value="1"/>
</dbReference>
<reference evidence="2 3" key="1">
    <citation type="submission" date="2020-01" db="EMBL/GenBank/DDBJ databases">
        <authorList>
            <consortium name="DOE Joint Genome Institute"/>
            <person name="Haridas S."/>
            <person name="Albert R."/>
            <person name="Binder M."/>
            <person name="Bloem J."/>
            <person name="Labutti K."/>
            <person name="Salamov A."/>
            <person name="Andreopoulos B."/>
            <person name="Baker S.E."/>
            <person name="Barry K."/>
            <person name="Bills G."/>
            <person name="Bluhm B.H."/>
            <person name="Cannon C."/>
            <person name="Castanera R."/>
            <person name="Culley D.E."/>
            <person name="Daum C."/>
            <person name="Ezra D."/>
            <person name="Gonzalez J.B."/>
            <person name="Henrissat B."/>
            <person name="Kuo A."/>
            <person name="Liang C."/>
            <person name="Lipzen A."/>
            <person name="Lutzoni F."/>
            <person name="Magnuson J."/>
            <person name="Mondo S."/>
            <person name="Nolan M."/>
            <person name="Ohm R."/>
            <person name="Pangilinan J."/>
            <person name="Park H.-J.H."/>
            <person name="Ramirez L."/>
            <person name="Alfaro M."/>
            <person name="Sun H."/>
            <person name="Tritt A."/>
            <person name="Yoshinaga Y."/>
            <person name="Zwiers L.-H.L."/>
            <person name="Turgeon B.G."/>
            <person name="Goodwin S.B."/>
            <person name="Spatafora J.W."/>
            <person name="Crous P.W."/>
            <person name="Grigoriev I.V."/>
        </authorList>
    </citation>
    <scope>NUCLEOTIDE SEQUENCE [LARGE SCALE GENOMIC DNA]</scope>
    <source>
        <strain evidence="2 3">CBS 611.86</strain>
    </source>
</reference>
<dbReference type="GO" id="GO:0005737">
    <property type="term" value="C:cytoplasm"/>
    <property type="evidence" value="ECO:0007669"/>
    <property type="project" value="TreeGrafter"/>
</dbReference>
<dbReference type="Proteomes" id="UP000481861">
    <property type="component" value="Unassembled WGS sequence"/>
</dbReference>
<organism evidence="2 3">
    <name type="scientific">Massariosphaeria phaeospora</name>
    <dbReference type="NCBI Taxonomy" id="100035"/>
    <lineage>
        <taxon>Eukaryota</taxon>
        <taxon>Fungi</taxon>
        <taxon>Dikarya</taxon>
        <taxon>Ascomycota</taxon>
        <taxon>Pezizomycotina</taxon>
        <taxon>Dothideomycetes</taxon>
        <taxon>Pleosporomycetidae</taxon>
        <taxon>Pleosporales</taxon>
        <taxon>Pleosporales incertae sedis</taxon>
        <taxon>Massariosphaeria</taxon>
    </lineage>
</organism>
<evidence type="ECO:0000256" key="1">
    <source>
        <dbReference type="PROSITE-ProRule" id="PRU00235"/>
    </source>
</evidence>
<comment type="caution">
    <text evidence="2">The sequence shown here is derived from an EMBL/GenBank/DDBJ whole genome shotgun (WGS) entry which is preliminary data.</text>
</comment>
<gene>
    <name evidence="2" type="ORF">BDV95DRAFT_571655</name>
</gene>
<evidence type="ECO:0000313" key="3">
    <source>
        <dbReference type="Proteomes" id="UP000481861"/>
    </source>
</evidence>
<dbReference type="Pfam" id="PF13540">
    <property type="entry name" value="RCC1_2"/>
    <property type="match status" value="2"/>
</dbReference>
<dbReference type="Pfam" id="PF00415">
    <property type="entry name" value="RCC1"/>
    <property type="match status" value="1"/>
</dbReference>
<proteinExistence type="predicted"/>
<dbReference type="InterPro" id="IPR051553">
    <property type="entry name" value="Ran_GTPase-activating"/>
</dbReference>
<feature type="repeat" description="RCC1" evidence="1">
    <location>
        <begin position="3"/>
        <end position="55"/>
    </location>
</feature>
<dbReference type="GO" id="GO:0005085">
    <property type="term" value="F:guanyl-nucleotide exchange factor activity"/>
    <property type="evidence" value="ECO:0007669"/>
    <property type="project" value="TreeGrafter"/>
</dbReference>
<dbReference type="OrthoDB" id="5370059at2759"/>
<dbReference type="AlphaFoldDB" id="A0A7C8IAA9"/>
<dbReference type="Gene3D" id="2.130.10.30">
    <property type="entry name" value="Regulator of chromosome condensation 1/beta-lactamase-inhibitor protein II"/>
    <property type="match status" value="2"/>
</dbReference>
<name>A0A7C8IAA9_9PLEO</name>
<feature type="repeat" description="RCC1" evidence="1">
    <location>
        <begin position="185"/>
        <end position="237"/>
    </location>
</feature>
<sequence length="387" mass="41790">MPHQLYAFGSNGEAQLGIPAKDIVSTPNLVLTEPFQESIRSIHGGDNHTLILTESGTVWGVGDNRKSQLGIPRAGQTRAGRFEELYNGISFCAAACESTAYICNPGTEFNETASPIIFTEGFSRWGELGRFDVTSTSGLTGFQHKSDTRICDQFKHVGTLNTKLPHPVVDFTAGGWHYAAVLANGEVWGWGKARHEQLGATVPQCTSITSPIRIEGIPFPAKKVVCGKEFTYIASASSTGEHVLLGKDKFNIKSHMPAHIRGWKDIGATWHAVFVLFDDGRLAAWGKENMWKLIPPNLPSIEKIAVGSDHVLAVTKEGGLISWGWGKHGNCGDVSQLEPRPVNDMVSGFWNEIDIPGEIQMIGAGFCTSFVLSSVDGNAAALTGLVD</sequence>
<dbReference type="PROSITE" id="PS50012">
    <property type="entry name" value="RCC1_3"/>
    <property type="match status" value="3"/>
</dbReference>